<evidence type="ECO:0000313" key="4">
    <source>
        <dbReference type="Proteomes" id="UP001152795"/>
    </source>
</evidence>
<comment type="subunit">
    <text evidence="2">Complex I is composed of 45 different subunits.</text>
</comment>
<keyword evidence="2" id="KW-0679">Respiratory chain</keyword>
<dbReference type="OrthoDB" id="274641at2759"/>
<comment type="function">
    <text evidence="2">Accessory subunit of the mitochondrial membrane respiratory chain NADH dehydrogenase (Complex I), that is believed not to be involved in catalysis. Complex I functions in the transfer of electrons from NADH to the respiratory chain. The immediate electron acceptor for the enzyme is believed to be ubiquinone.</text>
</comment>
<evidence type="ECO:0000313" key="3">
    <source>
        <dbReference type="EMBL" id="CAB4000599.1"/>
    </source>
</evidence>
<keyword evidence="2" id="KW-0249">Electron transport</keyword>
<dbReference type="GO" id="GO:0005743">
    <property type="term" value="C:mitochondrial inner membrane"/>
    <property type="evidence" value="ECO:0007669"/>
    <property type="project" value="UniProtKB-SubCell"/>
</dbReference>
<accession>A0A6S7H8I4</accession>
<evidence type="ECO:0000256" key="2">
    <source>
        <dbReference type="RuleBase" id="RU363103"/>
    </source>
</evidence>
<dbReference type="Proteomes" id="UP001152795">
    <property type="component" value="Unassembled WGS sequence"/>
</dbReference>
<organism evidence="3 4">
    <name type="scientific">Paramuricea clavata</name>
    <name type="common">Red gorgonian</name>
    <name type="synonym">Violescent sea-whip</name>
    <dbReference type="NCBI Taxonomy" id="317549"/>
    <lineage>
        <taxon>Eukaryota</taxon>
        <taxon>Metazoa</taxon>
        <taxon>Cnidaria</taxon>
        <taxon>Anthozoa</taxon>
        <taxon>Octocorallia</taxon>
        <taxon>Malacalcyonacea</taxon>
        <taxon>Plexauridae</taxon>
        <taxon>Paramuricea</taxon>
    </lineage>
</organism>
<name>A0A6S7H8I4_PARCT</name>
<dbReference type="PANTHER" id="PTHR12910">
    <property type="entry name" value="NADH-UBIQUINONE OXIDOREDUCTASE SUBUNIT B17.2"/>
    <property type="match status" value="1"/>
</dbReference>
<dbReference type="GO" id="GO:0045271">
    <property type="term" value="C:respiratory chain complex I"/>
    <property type="evidence" value="ECO:0007669"/>
    <property type="project" value="InterPro"/>
</dbReference>
<comment type="caution">
    <text evidence="3">The sequence shown here is derived from an EMBL/GenBank/DDBJ whole genome shotgun (WGS) entry which is preliminary data.</text>
</comment>
<keyword evidence="2" id="KW-0496">Mitochondrion</keyword>
<keyword evidence="4" id="KW-1185">Reference proteome</keyword>
<keyword evidence="2" id="KW-0813">Transport</keyword>
<reference evidence="3" key="1">
    <citation type="submission" date="2020-04" db="EMBL/GenBank/DDBJ databases">
        <authorList>
            <person name="Alioto T."/>
            <person name="Alioto T."/>
            <person name="Gomez Garrido J."/>
        </authorList>
    </citation>
    <scope>NUCLEOTIDE SEQUENCE</scope>
    <source>
        <strain evidence="3">A484AB</strain>
    </source>
</reference>
<gene>
    <name evidence="3" type="ORF">PACLA_8A043323</name>
</gene>
<dbReference type="Pfam" id="PF05071">
    <property type="entry name" value="NDUFA12"/>
    <property type="match status" value="1"/>
</dbReference>
<dbReference type="PANTHER" id="PTHR12910:SF2">
    <property type="entry name" value="NADH DEHYDROGENASE [UBIQUINONE] 1 ALPHA SUBCOMPLEX SUBUNIT 12"/>
    <property type="match status" value="1"/>
</dbReference>
<protein>
    <recommendedName>
        <fullName evidence="2">NADH dehydrogenase [ubiquinone] 1 alpha subcomplex subunit 12</fullName>
    </recommendedName>
</protein>
<keyword evidence="2" id="KW-0999">Mitochondrion inner membrane</keyword>
<dbReference type="EMBL" id="CACRXK020003877">
    <property type="protein sequence ID" value="CAB4000599.1"/>
    <property type="molecule type" value="Genomic_DNA"/>
</dbReference>
<comment type="similarity">
    <text evidence="1 2">Belongs to the complex I NDUFA12 subunit family.</text>
</comment>
<dbReference type="GO" id="GO:0006979">
    <property type="term" value="P:response to oxidative stress"/>
    <property type="evidence" value="ECO:0007669"/>
    <property type="project" value="TreeGrafter"/>
</dbReference>
<comment type="subcellular location">
    <subcellularLocation>
        <location evidence="2">Mitochondrion inner membrane</location>
        <topology evidence="2">Peripheral membrane protein</topology>
        <orientation evidence="2">Matrix side</orientation>
    </subcellularLocation>
</comment>
<dbReference type="AlphaFoldDB" id="A0A6S7H8I4"/>
<proteinExistence type="inferred from homology"/>
<sequence length="141" mass="17231">MVTYLKVFKDWVKYQKNVYNTLGRMEIFRRLLREGNVRVGASVGTDKYGNEYYENNYYFMGRNRFVKYPYKDHRLSFDASEIPPEWHRWMHYMTDDPPNKVVPEQRKWMADHEVNFSGTDKRYVPYSTTRPKIEAWQPPRN</sequence>
<dbReference type="InterPro" id="IPR007763">
    <property type="entry name" value="NDUFA12"/>
</dbReference>
<keyword evidence="2" id="KW-0472">Membrane</keyword>
<evidence type="ECO:0000256" key="1">
    <source>
        <dbReference type="ARBA" id="ARBA00007355"/>
    </source>
</evidence>